<evidence type="ECO:0000256" key="2">
    <source>
        <dbReference type="SAM" id="MobiDB-lite"/>
    </source>
</evidence>
<protein>
    <submittedName>
        <fullName evidence="3">Uncharacterized protein</fullName>
    </submittedName>
</protein>
<feature type="region of interest" description="Disordered" evidence="2">
    <location>
        <begin position="1"/>
        <end position="69"/>
    </location>
</feature>
<dbReference type="Gene3D" id="1.20.140.30">
    <property type="entry name" value="MOB kinase activator"/>
    <property type="match status" value="1"/>
</dbReference>
<evidence type="ECO:0000256" key="1">
    <source>
        <dbReference type="PIRSR" id="PIRSR605301-1"/>
    </source>
</evidence>
<dbReference type="SMART" id="SM01388">
    <property type="entry name" value="Mob1_phocein"/>
    <property type="match status" value="1"/>
</dbReference>
<dbReference type="GeneID" id="83201984"/>
<dbReference type="PANTHER" id="PTHR22599">
    <property type="entry name" value="MPS ONE BINDER KINASE ACTIVATOR-LIKE MOB"/>
    <property type="match status" value="1"/>
</dbReference>
<reference evidence="3" key="1">
    <citation type="submission" date="2022-11" db="EMBL/GenBank/DDBJ databases">
        <authorList>
            <person name="Petersen C."/>
        </authorList>
    </citation>
    <scope>NUCLEOTIDE SEQUENCE</scope>
    <source>
        <strain evidence="3">IBT 19713</strain>
    </source>
</reference>
<evidence type="ECO:0000313" key="4">
    <source>
        <dbReference type="Proteomes" id="UP001150941"/>
    </source>
</evidence>
<keyword evidence="1" id="KW-0479">Metal-binding</keyword>
<dbReference type="InterPro" id="IPR036703">
    <property type="entry name" value="MOB_kinase_act_sf"/>
</dbReference>
<sequence>MTAAGVSPSSSPRLPSPPPFTEVQIGPQSPSVGETFGKDAELLGSAGDDDASTRRIRPGTRAADMASGPPLIPLSQLDSPFQLQEHLKSLYHHFTKPEGSDTVVPINRQGVDRSLWLYELCRFLTMKVNNLIIAFFAETPPCSAQTCPEMRASEWQYLCAVHDPPKSCCAIDYCCHTLDWATNTLTSPNTSPAD</sequence>
<dbReference type="EMBL" id="JAPQKS010000004">
    <property type="protein sequence ID" value="KAJ5232428.1"/>
    <property type="molecule type" value="Genomic_DNA"/>
</dbReference>
<organism evidence="3 4">
    <name type="scientific">Penicillium chermesinum</name>
    <dbReference type="NCBI Taxonomy" id="63820"/>
    <lineage>
        <taxon>Eukaryota</taxon>
        <taxon>Fungi</taxon>
        <taxon>Dikarya</taxon>
        <taxon>Ascomycota</taxon>
        <taxon>Pezizomycotina</taxon>
        <taxon>Eurotiomycetes</taxon>
        <taxon>Eurotiomycetidae</taxon>
        <taxon>Eurotiales</taxon>
        <taxon>Aspergillaceae</taxon>
        <taxon>Penicillium</taxon>
    </lineage>
</organism>
<comment type="caution">
    <text evidence="3">The sequence shown here is derived from an EMBL/GenBank/DDBJ whole genome shotgun (WGS) entry which is preliminary data.</text>
</comment>
<proteinExistence type="predicted"/>
<dbReference type="RefSeq" id="XP_058330421.1">
    <property type="nucleotide sequence ID" value="XM_058474681.1"/>
</dbReference>
<feature type="binding site" evidence="1">
    <location>
        <position position="147"/>
    </location>
    <ligand>
        <name>Zn(2+)</name>
        <dbReference type="ChEBI" id="CHEBI:29105"/>
    </ligand>
</feature>
<dbReference type="Proteomes" id="UP001150941">
    <property type="component" value="Unassembled WGS sequence"/>
</dbReference>
<dbReference type="OrthoDB" id="10262609at2759"/>
<keyword evidence="1" id="KW-0862">Zinc</keyword>
<keyword evidence="4" id="KW-1185">Reference proteome</keyword>
<dbReference type="AlphaFoldDB" id="A0A9W9NZ49"/>
<name>A0A9W9NZ49_9EURO</name>
<gene>
    <name evidence="3" type="ORF">N7468_005384</name>
</gene>
<reference evidence="3" key="2">
    <citation type="journal article" date="2023" name="IMA Fungus">
        <title>Comparative genomic study of the Penicillium genus elucidates a diverse pangenome and 15 lateral gene transfer events.</title>
        <authorList>
            <person name="Petersen C."/>
            <person name="Sorensen T."/>
            <person name="Nielsen M.R."/>
            <person name="Sondergaard T.E."/>
            <person name="Sorensen J.L."/>
            <person name="Fitzpatrick D.A."/>
            <person name="Frisvad J.C."/>
            <person name="Nielsen K.L."/>
        </authorList>
    </citation>
    <scope>NUCLEOTIDE SEQUENCE</scope>
    <source>
        <strain evidence="3">IBT 19713</strain>
    </source>
</reference>
<dbReference type="Pfam" id="PF03637">
    <property type="entry name" value="Mob1_phocein"/>
    <property type="match status" value="1"/>
</dbReference>
<accession>A0A9W9NZ49</accession>
<feature type="binding site" evidence="1">
    <location>
        <position position="142"/>
    </location>
    <ligand>
        <name>Zn(2+)</name>
        <dbReference type="ChEBI" id="CHEBI:29105"/>
    </ligand>
</feature>
<evidence type="ECO:0000313" key="3">
    <source>
        <dbReference type="EMBL" id="KAJ5232428.1"/>
    </source>
</evidence>
<dbReference type="InterPro" id="IPR005301">
    <property type="entry name" value="MOB_kinase_act_fam"/>
</dbReference>
<dbReference type="SUPFAM" id="SSF101152">
    <property type="entry name" value="Mob1/phocein"/>
    <property type="match status" value="1"/>
</dbReference>